<dbReference type="Proteomes" id="UP000245909">
    <property type="component" value="Unassembled WGS sequence"/>
</dbReference>
<dbReference type="OrthoDB" id="5682288at2"/>
<evidence type="ECO:0000313" key="1">
    <source>
        <dbReference type="EMBL" id="PVX39839.1"/>
    </source>
</evidence>
<gene>
    <name evidence="1" type="ORF">C8D76_10440</name>
</gene>
<evidence type="ECO:0008006" key="3">
    <source>
        <dbReference type="Google" id="ProtNLM"/>
    </source>
</evidence>
<accession>A0A2U0T8B7</accession>
<dbReference type="EMBL" id="QENU01000004">
    <property type="protein sequence ID" value="PVX39839.1"/>
    <property type="molecule type" value="Genomic_DNA"/>
</dbReference>
<proteinExistence type="predicted"/>
<evidence type="ECO:0000313" key="2">
    <source>
        <dbReference type="Proteomes" id="UP000245909"/>
    </source>
</evidence>
<sequence>MAKQVYLNQIEKKLTELQRERKQVLQHLILVDEKIATLHQAIDIMQAKSRLEEHNTKLYSYRTHKPRFKLKLRTTLLSILKAEPNRYFGVTELTFLLLKADNQPESAFTEGHTVSVRGALKHWLDKGMVEREQRTTIHVRWKFKRPS</sequence>
<dbReference type="AlphaFoldDB" id="A0A2U0T8B7"/>
<comment type="caution">
    <text evidence="1">The sequence shown here is derived from an EMBL/GenBank/DDBJ whole genome shotgun (WGS) entry which is preliminary data.</text>
</comment>
<reference evidence="1 2" key="1">
    <citation type="submission" date="2018-05" db="EMBL/GenBank/DDBJ databases">
        <title>Genomic Encyclopedia of Type Strains, Phase IV (KMG-IV): sequencing the most valuable type-strain genomes for metagenomic binning, comparative biology and taxonomic classification.</title>
        <authorList>
            <person name="Goeker M."/>
        </authorList>
    </citation>
    <scope>NUCLEOTIDE SEQUENCE [LARGE SCALE GENOMIC DNA]</scope>
    <source>
        <strain evidence="1 2">DSM 22999</strain>
    </source>
</reference>
<keyword evidence="2" id="KW-1185">Reference proteome</keyword>
<name>A0A2U0T8B7_9PAST</name>
<dbReference type="RefSeq" id="WP_116631552.1">
    <property type="nucleotide sequence ID" value="NZ_QENU01000004.1"/>
</dbReference>
<organism evidence="1 2">
    <name type="scientific">Alitibacter langaaensis DSM 22999</name>
    <dbReference type="NCBI Taxonomy" id="1122935"/>
    <lineage>
        <taxon>Bacteria</taxon>
        <taxon>Pseudomonadati</taxon>
        <taxon>Pseudomonadota</taxon>
        <taxon>Gammaproteobacteria</taxon>
        <taxon>Pasteurellales</taxon>
        <taxon>Pasteurellaceae</taxon>
        <taxon>Alitibacter</taxon>
    </lineage>
</organism>
<protein>
    <recommendedName>
        <fullName evidence="3">DNA repair ATPase</fullName>
    </recommendedName>
</protein>